<feature type="transmembrane region" description="Helical" evidence="5">
    <location>
        <begin position="178"/>
        <end position="200"/>
    </location>
</feature>
<organism evidence="7">
    <name type="scientific">hydrothermal vent metagenome</name>
    <dbReference type="NCBI Taxonomy" id="652676"/>
    <lineage>
        <taxon>unclassified sequences</taxon>
        <taxon>metagenomes</taxon>
        <taxon>ecological metagenomes</taxon>
    </lineage>
</organism>
<dbReference type="PANTHER" id="PTHR32322:SF2">
    <property type="entry name" value="EAMA DOMAIN-CONTAINING PROTEIN"/>
    <property type="match status" value="1"/>
</dbReference>
<reference evidence="7" key="1">
    <citation type="submission" date="2018-06" db="EMBL/GenBank/DDBJ databases">
        <authorList>
            <person name="Zhirakovskaya E."/>
        </authorList>
    </citation>
    <scope>NUCLEOTIDE SEQUENCE</scope>
</reference>
<name>A0A3B0X225_9ZZZZ</name>
<feature type="domain" description="EamA" evidence="6">
    <location>
        <begin position="8"/>
        <end position="135"/>
    </location>
</feature>
<evidence type="ECO:0000256" key="3">
    <source>
        <dbReference type="ARBA" id="ARBA00022989"/>
    </source>
</evidence>
<dbReference type="EMBL" id="UOFE01000006">
    <property type="protein sequence ID" value="VAW50676.1"/>
    <property type="molecule type" value="Genomic_DNA"/>
</dbReference>
<feature type="transmembrane region" description="Helical" evidence="5">
    <location>
        <begin position="147"/>
        <end position="166"/>
    </location>
</feature>
<accession>A0A3B0X225</accession>
<evidence type="ECO:0000256" key="2">
    <source>
        <dbReference type="ARBA" id="ARBA00022692"/>
    </source>
</evidence>
<feature type="domain" description="EamA" evidence="6">
    <location>
        <begin position="147"/>
        <end position="279"/>
    </location>
</feature>
<keyword evidence="3 5" id="KW-1133">Transmembrane helix</keyword>
<evidence type="ECO:0000313" key="7">
    <source>
        <dbReference type="EMBL" id="VAW50676.1"/>
    </source>
</evidence>
<dbReference type="InterPro" id="IPR037185">
    <property type="entry name" value="EmrE-like"/>
</dbReference>
<keyword evidence="2 5" id="KW-0812">Transmembrane</keyword>
<dbReference type="InterPro" id="IPR000620">
    <property type="entry name" value="EamA_dom"/>
</dbReference>
<feature type="transmembrane region" description="Helical" evidence="5">
    <location>
        <begin position="212"/>
        <end position="230"/>
    </location>
</feature>
<feature type="transmembrane region" description="Helical" evidence="5">
    <location>
        <begin position="264"/>
        <end position="283"/>
    </location>
</feature>
<dbReference type="Gene3D" id="1.10.3730.20">
    <property type="match status" value="1"/>
</dbReference>
<feature type="transmembrane region" description="Helical" evidence="5">
    <location>
        <begin position="30"/>
        <end position="52"/>
    </location>
</feature>
<feature type="transmembrane region" description="Helical" evidence="5">
    <location>
        <begin position="123"/>
        <end position="141"/>
    </location>
</feature>
<evidence type="ECO:0000256" key="4">
    <source>
        <dbReference type="ARBA" id="ARBA00023136"/>
    </source>
</evidence>
<feature type="transmembrane region" description="Helical" evidence="5">
    <location>
        <begin position="239"/>
        <end position="258"/>
    </location>
</feature>
<gene>
    <name evidence="7" type="ORF">MNBD_GAMMA05-2604</name>
</gene>
<dbReference type="InterPro" id="IPR050638">
    <property type="entry name" value="AA-Vitamin_Transporters"/>
</dbReference>
<evidence type="ECO:0000256" key="5">
    <source>
        <dbReference type="SAM" id="Phobius"/>
    </source>
</evidence>
<feature type="transmembrane region" description="Helical" evidence="5">
    <location>
        <begin position="64"/>
        <end position="84"/>
    </location>
</feature>
<proteinExistence type="predicted"/>
<evidence type="ECO:0000259" key="6">
    <source>
        <dbReference type="Pfam" id="PF00892"/>
    </source>
</evidence>
<dbReference type="GO" id="GO:0016020">
    <property type="term" value="C:membrane"/>
    <property type="evidence" value="ECO:0007669"/>
    <property type="project" value="UniProtKB-SubCell"/>
</dbReference>
<feature type="transmembrane region" description="Helical" evidence="5">
    <location>
        <begin position="7"/>
        <end position="24"/>
    </location>
</feature>
<dbReference type="PANTHER" id="PTHR32322">
    <property type="entry name" value="INNER MEMBRANE TRANSPORTER"/>
    <property type="match status" value="1"/>
</dbReference>
<dbReference type="AlphaFoldDB" id="A0A3B0X225"/>
<dbReference type="SUPFAM" id="SSF103481">
    <property type="entry name" value="Multidrug resistance efflux transporter EmrE"/>
    <property type="match status" value="2"/>
</dbReference>
<feature type="transmembrane region" description="Helical" evidence="5">
    <location>
        <begin position="90"/>
        <end position="111"/>
    </location>
</feature>
<comment type="subcellular location">
    <subcellularLocation>
        <location evidence="1">Membrane</location>
        <topology evidence="1">Multi-pass membrane protein</topology>
    </subcellularLocation>
</comment>
<dbReference type="Pfam" id="PF00892">
    <property type="entry name" value="EamA"/>
    <property type="match status" value="2"/>
</dbReference>
<keyword evidence="4 5" id="KW-0472">Membrane</keyword>
<evidence type="ECO:0000256" key="1">
    <source>
        <dbReference type="ARBA" id="ARBA00004141"/>
    </source>
</evidence>
<protein>
    <submittedName>
        <fullName evidence="7">Permease of the drug/metabolite transporter (DMT) superfamily</fullName>
    </submittedName>
</protein>
<sequence length="301" mass="32957">MSVPISYLTVILIWSTTPLAIQWSGNDVGFQFGVAARMSIGLVALLLLLRAMKINFPWHEKARRIYLISGITLYLAMSFVYWAAQHIPSGWISVVFGLSPIITSVLASYILKDSQLSNMRISGMLIGLLGLAVVFFEGVTISTYAMLGIAAVVISASTQSIGAVLLKQQQPDFHPIAITAGSITVALPLFFLNCIVSGSWPETIPMKSALSIIYLGIVGSAVGFPLYFYLLKRLAPERVAIITLITPVTALLLGSLLNDETISSNVWLGTVLILTGLAIYEYGKYLPHVKKWKIRWLQRPL</sequence>